<dbReference type="SMART" id="SM00248">
    <property type="entry name" value="ANK"/>
    <property type="match status" value="4"/>
</dbReference>
<dbReference type="GO" id="GO:0000976">
    <property type="term" value="F:transcription cis-regulatory region binding"/>
    <property type="evidence" value="ECO:0007669"/>
    <property type="project" value="TreeGrafter"/>
</dbReference>
<dbReference type="Gene3D" id="1.25.40.20">
    <property type="entry name" value="Ankyrin repeat-containing domain"/>
    <property type="match status" value="1"/>
</dbReference>
<evidence type="ECO:0000256" key="4">
    <source>
        <dbReference type="SAM" id="MobiDB-lite"/>
    </source>
</evidence>
<dbReference type="InterPro" id="IPR036770">
    <property type="entry name" value="Ankyrin_rpt-contain_sf"/>
</dbReference>
<dbReference type="PANTHER" id="PTHR24193:SF121">
    <property type="entry name" value="ADA2A-CONTAINING COMPLEX COMPONENT 3, ISOFORM D"/>
    <property type="match status" value="1"/>
</dbReference>
<keyword evidence="6" id="KW-1185">Reference proteome</keyword>
<feature type="repeat" description="ANK" evidence="3">
    <location>
        <begin position="61"/>
        <end position="93"/>
    </location>
</feature>
<comment type="caution">
    <text evidence="5">The sequence shown here is derived from an EMBL/GenBank/DDBJ whole genome shotgun (WGS) entry which is preliminary data.</text>
</comment>
<dbReference type="InterPro" id="IPR002110">
    <property type="entry name" value="Ankyrin_rpt"/>
</dbReference>
<keyword evidence="1" id="KW-0677">Repeat</keyword>
<dbReference type="SUPFAM" id="SSF48403">
    <property type="entry name" value="Ankyrin repeat"/>
    <property type="match status" value="1"/>
</dbReference>
<evidence type="ECO:0000313" key="5">
    <source>
        <dbReference type="EMBL" id="KOO32396.1"/>
    </source>
</evidence>
<keyword evidence="2 3" id="KW-0040">ANK repeat</keyword>
<reference evidence="6" key="1">
    <citation type="journal article" date="2015" name="PLoS Genet.">
        <title>Genome Sequence and Transcriptome Analyses of Chrysochromulina tobin: Metabolic Tools for Enhanced Algal Fitness in the Prominent Order Prymnesiales (Haptophyceae).</title>
        <authorList>
            <person name="Hovde B.T."/>
            <person name="Deodato C.R."/>
            <person name="Hunsperger H.M."/>
            <person name="Ryken S.A."/>
            <person name="Yost W."/>
            <person name="Jha R.K."/>
            <person name="Patterson J."/>
            <person name="Monnat R.J. Jr."/>
            <person name="Barlow S.B."/>
            <person name="Starkenburg S.R."/>
            <person name="Cattolico R.A."/>
        </authorList>
    </citation>
    <scope>NUCLEOTIDE SEQUENCE</scope>
    <source>
        <strain evidence="6">CCMP291</strain>
    </source>
</reference>
<evidence type="ECO:0000313" key="6">
    <source>
        <dbReference type="Proteomes" id="UP000037460"/>
    </source>
</evidence>
<dbReference type="PROSITE" id="PS50088">
    <property type="entry name" value="ANK_REPEAT"/>
    <property type="match status" value="3"/>
</dbReference>
<dbReference type="Pfam" id="PF12796">
    <property type="entry name" value="Ank_2"/>
    <property type="match status" value="1"/>
</dbReference>
<feature type="repeat" description="ANK" evidence="3">
    <location>
        <begin position="27"/>
        <end position="59"/>
    </location>
</feature>
<name>A0A0M0K0I7_9EUKA</name>
<dbReference type="Pfam" id="PF00023">
    <property type="entry name" value="Ank"/>
    <property type="match status" value="1"/>
</dbReference>
<gene>
    <name evidence="5" type="ORF">Ctob_009876</name>
</gene>
<accession>A0A0M0K0I7</accession>
<feature type="compositionally biased region" description="Basic residues" evidence="4">
    <location>
        <begin position="264"/>
        <end position="284"/>
    </location>
</feature>
<dbReference type="PROSITE" id="PS50297">
    <property type="entry name" value="ANK_REP_REGION"/>
    <property type="match status" value="2"/>
</dbReference>
<dbReference type="GO" id="GO:0045944">
    <property type="term" value="P:positive regulation of transcription by RNA polymerase II"/>
    <property type="evidence" value="ECO:0007669"/>
    <property type="project" value="TreeGrafter"/>
</dbReference>
<dbReference type="InterPro" id="IPR050663">
    <property type="entry name" value="Ankyrin-SOCS_Box"/>
</dbReference>
<feature type="repeat" description="ANK" evidence="3">
    <location>
        <begin position="94"/>
        <end position="126"/>
    </location>
</feature>
<evidence type="ECO:0000256" key="2">
    <source>
        <dbReference type="ARBA" id="ARBA00023043"/>
    </source>
</evidence>
<evidence type="ECO:0000256" key="3">
    <source>
        <dbReference type="PROSITE-ProRule" id="PRU00023"/>
    </source>
</evidence>
<evidence type="ECO:0000256" key="1">
    <source>
        <dbReference type="ARBA" id="ARBA00022737"/>
    </source>
</evidence>
<organism evidence="5 6">
    <name type="scientific">Chrysochromulina tobinii</name>
    <dbReference type="NCBI Taxonomy" id="1460289"/>
    <lineage>
        <taxon>Eukaryota</taxon>
        <taxon>Haptista</taxon>
        <taxon>Haptophyta</taxon>
        <taxon>Prymnesiophyceae</taxon>
        <taxon>Prymnesiales</taxon>
        <taxon>Chrysochromulinaceae</taxon>
        <taxon>Chrysochromulina</taxon>
    </lineage>
</organism>
<dbReference type="EMBL" id="JWZX01001786">
    <property type="protein sequence ID" value="KOO32396.1"/>
    <property type="molecule type" value="Genomic_DNA"/>
</dbReference>
<dbReference type="Proteomes" id="UP000037460">
    <property type="component" value="Unassembled WGS sequence"/>
</dbReference>
<dbReference type="GO" id="GO:0005634">
    <property type="term" value="C:nucleus"/>
    <property type="evidence" value="ECO:0007669"/>
    <property type="project" value="TreeGrafter"/>
</dbReference>
<dbReference type="AlphaFoldDB" id="A0A0M0K0I7"/>
<sequence>MACCYGHTSCVDALVRYKADVNVQGKHGITPTFYTCQENKPDCLKLLIAAGADLNKANTQDGGTPLYIACSKNNAECVRLLLENGADVNKPRIDGSTPLQAAIRKKHTLCAKLCIQYGADIDMKLPPANKTPFQMAMDMVFGNEVSMRKEYLVGMFEPPERVTSVIEELRKENKALNERARELETGSLMSSRVGYMGSASQLANMRLEHAKKRAQIRAQKMEGESPGAVTESERSEEGADEDPASPGGGDRTDRTIDMSEMVVKKQKSKKGGAKKGKSPKSPKS</sequence>
<protein>
    <submittedName>
        <fullName evidence="5">Uncharacterized protein</fullName>
    </submittedName>
</protein>
<feature type="region of interest" description="Disordered" evidence="4">
    <location>
        <begin position="212"/>
        <end position="284"/>
    </location>
</feature>
<dbReference type="PANTHER" id="PTHR24193">
    <property type="entry name" value="ANKYRIN REPEAT PROTEIN"/>
    <property type="match status" value="1"/>
</dbReference>
<dbReference type="OrthoDB" id="3246549at2759"/>
<proteinExistence type="predicted"/>